<dbReference type="InterPro" id="IPR023267">
    <property type="entry name" value="RCMT"/>
</dbReference>
<proteinExistence type="inferred from homology"/>
<evidence type="ECO:0000256" key="4">
    <source>
        <dbReference type="ARBA" id="ARBA00022884"/>
    </source>
</evidence>
<dbReference type="EMBL" id="CP060697">
    <property type="protein sequence ID" value="QNM82073.1"/>
    <property type="molecule type" value="Genomic_DNA"/>
</dbReference>
<dbReference type="PROSITE" id="PS51686">
    <property type="entry name" value="SAM_MT_RSMB_NOP"/>
    <property type="match status" value="1"/>
</dbReference>
<feature type="binding site" evidence="5">
    <location>
        <position position="285"/>
    </location>
    <ligand>
        <name>S-adenosyl-L-methionine</name>
        <dbReference type="ChEBI" id="CHEBI:59789"/>
    </ligand>
</feature>
<dbReference type="KEGG" id="ssau:H8M03_08500"/>
<feature type="binding site" evidence="5">
    <location>
        <begin position="238"/>
        <end position="244"/>
    </location>
    <ligand>
        <name>S-adenosyl-L-methionine</name>
        <dbReference type="ChEBI" id="CHEBI:59789"/>
    </ligand>
</feature>
<dbReference type="PRINTS" id="PR02008">
    <property type="entry name" value="RCMTFAMILY"/>
</dbReference>
<name>A0A7G9L0C4_9SPHN</name>
<gene>
    <name evidence="7" type="ORF">H8M03_08500</name>
</gene>
<dbReference type="Gene3D" id="1.10.940.10">
    <property type="entry name" value="NusB-like"/>
    <property type="match status" value="1"/>
</dbReference>
<evidence type="ECO:0000313" key="7">
    <source>
        <dbReference type="EMBL" id="QNM82073.1"/>
    </source>
</evidence>
<evidence type="ECO:0000256" key="1">
    <source>
        <dbReference type="ARBA" id="ARBA00022603"/>
    </source>
</evidence>
<sequence length="422" mass="44225">MADDNPSTDGVPARRAALQMLDAVLRRGRTLDSAAQGARGLSGADHAFAIAMSGEVLRRLPALDALIDSATSKRLPDDSKARMVLRLALAQKIGLGTPDHALVATALPLVDGGPRRLVHGVLGTLLRRGIPGEDASPLPEEVEARWADAWGDATIDSARRQIANRPPLDLSFKSDAAAAAFAAAKGGVSLAPRHVRLDDAGAVADLSGFGDGGWWVQDLAASIPARLAPGGGEVLDLCSAPGGKAMQLAAAGHSVTALDSSGRRLERLRENLDRTGLSARLVTADALNWTPPKLQAAVLLDAPCSATGTFRRHPEVLYRARPRIIAEMAELQARLIDSAAAMVAPGGSLVYAVCSLEPREGEAIVRDFLSRNAAFRTDPPRPGELPDFIVPDSAGWVRILPGLLEAQGGLDGFFAARLVRAA</sequence>
<evidence type="ECO:0000256" key="3">
    <source>
        <dbReference type="ARBA" id="ARBA00022691"/>
    </source>
</evidence>
<evidence type="ECO:0000259" key="6">
    <source>
        <dbReference type="PROSITE" id="PS51686"/>
    </source>
</evidence>
<protein>
    <submittedName>
        <fullName evidence="7">RsmB/NOP family class I SAM-dependent RNA methyltransferase</fullName>
    </submittedName>
</protein>
<dbReference type="PANTHER" id="PTHR22807">
    <property type="entry name" value="NOP2 YEAST -RELATED NOL1/NOP2/FMU SUN DOMAIN-CONTAINING"/>
    <property type="match status" value="1"/>
</dbReference>
<evidence type="ECO:0000313" key="8">
    <source>
        <dbReference type="Proteomes" id="UP000515861"/>
    </source>
</evidence>
<dbReference type="InterPro" id="IPR049560">
    <property type="entry name" value="MeTrfase_RsmB-F_NOP2_cat"/>
</dbReference>
<keyword evidence="8" id="KW-1185">Reference proteome</keyword>
<dbReference type="Pfam" id="PF01029">
    <property type="entry name" value="NusB"/>
    <property type="match status" value="1"/>
</dbReference>
<reference evidence="7 8" key="1">
    <citation type="submission" date="2020-08" db="EMBL/GenBank/DDBJ databases">
        <title>Sphingomonas sp. sand1-3 16S ribosomal RNA gene Genome sequencing and assembly.</title>
        <authorList>
            <person name="Kang M."/>
        </authorList>
    </citation>
    <scope>NUCLEOTIDE SEQUENCE [LARGE SCALE GENOMIC DNA]</scope>
    <source>
        <strain evidence="8">sand1-3</strain>
    </source>
</reference>
<keyword evidence="4 5" id="KW-0694">RNA-binding</keyword>
<keyword evidence="3 5" id="KW-0949">S-adenosyl-L-methionine</keyword>
<feature type="domain" description="SAM-dependent MTase RsmB/NOP-type" evidence="6">
    <location>
        <begin position="141"/>
        <end position="421"/>
    </location>
</feature>
<dbReference type="AlphaFoldDB" id="A0A7G9L0C4"/>
<dbReference type="RefSeq" id="WP_187479028.1">
    <property type="nucleotide sequence ID" value="NZ_CP060697.1"/>
</dbReference>
<dbReference type="Pfam" id="PF01189">
    <property type="entry name" value="Methyltr_RsmB-F"/>
    <property type="match status" value="1"/>
</dbReference>
<organism evidence="7 8">
    <name type="scientific">Sphingomonas sabuli</name>
    <dbReference type="NCBI Taxonomy" id="2764186"/>
    <lineage>
        <taxon>Bacteria</taxon>
        <taxon>Pseudomonadati</taxon>
        <taxon>Pseudomonadota</taxon>
        <taxon>Alphaproteobacteria</taxon>
        <taxon>Sphingomonadales</taxon>
        <taxon>Sphingomonadaceae</taxon>
        <taxon>Sphingomonas</taxon>
    </lineage>
</organism>
<dbReference type="GO" id="GO:0003723">
    <property type="term" value="F:RNA binding"/>
    <property type="evidence" value="ECO:0007669"/>
    <property type="project" value="UniProtKB-UniRule"/>
</dbReference>
<dbReference type="InterPro" id="IPR035926">
    <property type="entry name" value="NusB-like_sf"/>
</dbReference>
<dbReference type="InterPro" id="IPR006027">
    <property type="entry name" value="NusB_RsmB_TIM44"/>
</dbReference>
<dbReference type="GO" id="GO:0008173">
    <property type="term" value="F:RNA methyltransferase activity"/>
    <property type="evidence" value="ECO:0007669"/>
    <property type="project" value="InterPro"/>
</dbReference>
<keyword evidence="2 5" id="KW-0808">Transferase</keyword>
<dbReference type="GO" id="GO:0001510">
    <property type="term" value="P:RNA methylation"/>
    <property type="evidence" value="ECO:0007669"/>
    <property type="project" value="InterPro"/>
</dbReference>
<dbReference type="SUPFAM" id="SSF53335">
    <property type="entry name" value="S-adenosyl-L-methionine-dependent methyltransferases"/>
    <property type="match status" value="1"/>
</dbReference>
<dbReference type="Gene3D" id="3.40.50.150">
    <property type="entry name" value="Vaccinia Virus protein VP39"/>
    <property type="match status" value="1"/>
</dbReference>
<dbReference type="InterPro" id="IPR029063">
    <property type="entry name" value="SAM-dependent_MTases_sf"/>
</dbReference>
<dbReference type="PANTHER" id="PTHR22807:SF61">
    <property type="entry name" value="NOL1_NOP2_SUN FAMILY PROTEIN _ ANTITERMINATION NUSB DOMAIN-CONTAINING PROTEIN"/>
    <property type="match status" value="1"/>
</dbReference>
<dbReference type="Proteomes" id="UP000515861">
    <property type="component" value="Chromosome"/>
</dbReference>
<accession>A0A7G9L0C4</accession>
<dbReference type="CDD" id="cd02440">
    <property type="entry name" value="AdoMet_MTases"/>
    <property type="match status" value="1"/>
</dbReference>
<dbReference type="SUPFAM" id="SSF48013">
    <property type="entry name" value="NusB-like"/>
    <property type="match status" value="1"/>
</dbReference>
<feature type="binding site" evidence="5">
    <location>
        <position position="259"/>
    </location>
    <ligand>
        <name>S-adenosyl-L-methionine</name>
        <dbReference type="ChEBI" id="CHEBI:59789"/>
    </ligand>
</feature>
<dbReference type="InterPro" id="IPR001678">
    <property type="entry name" value="MeTrfase_RsmB-F_NOP2_dom"/>
</dbReference>
<keyword evidence="1 5" id="KW-0489">Methyltransferase</keyword>
<feature type="binding site" evidence="5">
    <location>
        <position position="301"/>
    </location>
    <ligand>
        <name>S-adenosyl-L-methionine</name>
        <dbReference type="ChEBI" id="CHEBI:59789"/>
    </ligand>
</feature>
<evidence type="ECO:0000256" key="2">
    <source>
        <dbReference type="ARBA" id="ARBA00022679"/>
    </source>
</evidence>
<evidence type="ECO:0000256" key="5">
    <source>
        <dbReference type="PROSITE-ProRule" id="PRU01023"/>
    </source>
</evidence>
<dbReference type="GO" id="GO:0006355">
    <property type="term" value="P:regulation of DNA-templated transcription"/>
    <property type="evidence" value="ECO:0007669"/>
    <property type="project" value="InterPro"/>
</dbReference>
<feature type="active site" description="Nucleophile" evidence="5">
    <location>
        <position position="354"/>
    </location>
</feature>
<comment type="similarity">
    <text evidence="5">Belongs to the class I-like SAM-binding methyltransferase superfamily. RsmB/NOP family.</text>
</comment>